<name>A0ABU9GS99_9GAMM</name>
<comment type="caution">
    <text evidence="2">The sequence shown here is derived from an EMBL/GenBank/DDBJ whole genome shotgun (WGS) entry which is preliminary data.</text>
</comment>
<dbReference type="PANTHER" id="PTHR30105">
    <property type="entry name" value="UNCHARACTERIZED YIBQ-RELATED"/>
    <property type="match status" value="1"/>
</dbReference>
<keyword evidence="3" id="KW-1185">Reference proteome</keyword>
<dbReference type="Proteomes" id="UP001369082">
    <property type="component" value="Unassembled WGS sequence"/>
</dbReference>
<dbReference type="PANTHER" id="PTHR30105:SF2">
    <property type="entry name" value="DIVERGENT POLYSACCHARIDE DEACETYLASE SUPERFAMILY"/>
    <property type="match status" value="1"/>
</dbReference>
<dbReference type="CDD" id="cd10936">
    <property type="entry name" value="CE4_DAC2"/>
    <property type="match status" value="1"/>
</dbReference>
<dbReference type="InterPro" id="IPR011330">
    <property type="entry name" value="Glyco_hydro/deAcase_b/a-brl"/>
</dbReference>
<feature type="chain" id="PRO_5045216005" evidence="1">
    <location>
        <begin position="27"/>
        <end position="273"/>
    </location>
</feature>
<organism evidence="2 3">
    <name type="scientific">Psychromonas aquatilis</name>
    <dbReference type="NCBI Taxonomy" id="2005072"/>
    <lineage>
        <taxon>Bacteria</taxon>
        <taxon>Pseudomonadati</taxon>
        <taxon>Pseudomonadota</taxon>
        <taxon>Gammaproteobacteria</taxon>
        <taxon>Alteromonadales</taxon>
        <taxon>Psychromonadaceae</taxon>
        <taxon>Psychromonas</taxon>
    </lineage>
</organism>
<feature type="signal peptide" evidence="1">
    <location>
        <begin position="1"/>
        <end position="26"/>
    </location>
</feature>
<proteinExistence type="predicted"/>
<reference evidence="2 3" key="1">
    <citation type="submission" date="2024-02" db="EMBL/GenBank/DDBJ databases">
        <title>Bacteria isolated from the canopy kelp, Nereocystis luetkeana.</title>
        <authorList>
            <person name="Pfister C.A."/>
            <person name="Younker I.T."/>
            <person name="Light S.H."/>
        </authorList>
    </citation>
    <scope>NUCLEOTIDE SEQUENCE [LARGE SCALE GENOMIC DNA]</scope>
    <source>
        <strain evidence="2 3">TI.1.05</strain>
    </source>
</reference>
<dbReference type="RefSeq" id="WP_341598332.1">
    <property type="nucleotide sequence ID" value="NZ_JBAKAZ010000045.1"/>
</dbReference>
<dbReference type="Pfam" id="PF04748">
    <property type="entry name" value="Polysacc_deac_2"/>
    <property type="match status" value="1"/>
</dbReference>
<evidence type="ECO:0000313" key="2">
    <source>
        <dbReference type="EMBL" id="MEL0630204.1"/>
    </source>
</evidence>
<evidence type="ECO:0000256" key="1">
    <source>
        <dbReference type="SAM" id="SignalP"/>
    </source>
</evidence>
<dbReference type="EMBL" id="JBAKAZ010000045">
    <property type="protein sequence ID" value="MEL0630204.1"/>
    <property type="molecule type" value="Genomic_DNA"/>
</dbReference>
<dbReference type="Gene3D" id="3.20.20.370">
    <property type="entry name" value="Glycoside hydrolase/deacetylase"/>
    <property type="match status" value="1"/>
</dbReference>
<sequence length="273" mass="30721">MNPTLIKCSKWLCFFLLASYVHNVFANTGKIAIIIDDIGYNRHNKDFLALPTPVTFAILPFTPFAQKMANAAHQQQRDIMLHIPMQAHSQNHLLGESALTENMTKTQLQATLNTALAELPHAIAVNNHMGSLLTENKLAMQWVMEYLFKQEIFFVDSLTSSKSVAAEQAKLAGLPLVKRNIFLDNIRTPAAMEKQFQQAIQHSHHHPMTIIIGHPYPETLAYLSQRLQQPDNQFQLVTLTELITEQQAVLPAKKAPPPENNDLNIDSTTLIVQ</sequence>
<keyword evidence="1" id="KW-0732">Signal</keyword>
<dbReference type="SUPFAM" id="SSF88713">
    <property type="entry name" value="Glycoside hydrolase/deacetylase"/>
    <property type="match status" value="1"/>
</dbReference>
<accession>A0ABU9GS99</accession>
<evidence type="ECO:0000313" key="3">
    <source>
        <dbReference type="Proteomes" id="UP001369082"/>
    </source>
</evidence>
<protein>
    <submittedName>
        <fullName evidence="2">Divergent polysaccharide deacetylase family protein</fullName>
    </submittedName>
</protein>
<gene>
    <name evidence="2" type="ORF">V6256_11365</name>
</gene>
<dbReference type="InterPro" id="IPR006837">
    <property type="entry name" value="Divergent_DAC"/>
</dbReference>